<dbReference type="CDD" id="cd00761">
    <property type="entry name" value="Glyco_tranf_GTA_type"/>
    <property type="match status" value="1"/>
</dbReference>
<accession>A0ABM8GCB2</accession>
<dbReference type="InterPro" id="IPR050834">
    <property type="entry name" value="Glycosyltransf_2"/>
</dbReference>
<dbReference type="Pfam" id="PF00535">
    <property type="entry name" value="Glycos_transf_2"/>
    <property type="match status" value="1"/>
</dbReference>
<organism evidence="2 3">
    <name type="scientific">Naasia aerilata</name>
    <dbReference type="NCBI Taxonomy" id="1162966"/>
    <lineage>
        <taxon>Bacteria</taxon>
        <taxon>Bacillati</taxon>
        <taxon>Actinomycetota</taxon>
        <taxon>Actinomycetes</taxon>
        <taxon>Micrococcales</taxon>
        <taxon>Microbacteriaceae</taxon>
        <taxon>Naasia</taxon>
    </lineage>
</organism>
<protein>
    <recommendedName>
        <fullName evidence="1">Glycosyltransferase 2-like domain-containing protein</fullName>
    </recommendedName>
</protein>
<name>A0ABM8GCB2_9MICO</name>
<evidence type="ECO:0000313" key="2">
    <source>
        <dbReference type="EMBL" id="BDZ45888.1"/>
    </source>
</evidence>
<dbReference type="PANTHER" id="PTHR43685:SF2">
    <property type="entry name" value="GLYCOSYLTRANSFERASE 2-LIKE DOMAIN-CONTAINING PROTEIN"/>
    <property type="match status" value="1"/>
</dbReference>
<dbReference type="InterPro" id="IPR029044">
    <property type="entry name" value="Nucleotide-diphossugar_trans"/>
</dbReference>
<keyword evidence="3" id="KW-1185">Reference proteome</keyword>
<evidence type="ECO:0000313" key="3">
    <source>
        <dbReference type="Proteomes" id="UP001321498"/>
    </source>
</evidence>
<feature type="domain" description="Glycosyltransferase 2-like" evidence="1">
    <location>
        <begin position="3"/>
        <end position="170"/>
    </location>
</feature>
<dbReference type="Proteomes" id="UP001321498">
    <property type="component" value="Chromosome"/>
</dbReference>
<dbReference type="SUPFAM" id="SSF53448">
    <property type="entry name" value="Nucleotide-diphospho-sugar transferases"/>
    <property type="match status" value="1"/>
</dbReference>
<gene>
    <name evidence="2" type="ORF">GCM10025866_17970</name>
</gene>
<sequence>MAVIVRTKDRPYFLRRALADIAGQTFTDAEVLVVNDGGDEAAVQAVLEESGIQDRITVLNTPGKAGRCAAANAGIRATTAPYVVLHDDDDLWHADFLLRTVATLDESPADAGVVVATEIVIEERSEDGWSAVGRAPFWEGLTGITFTSLLEVNRAVPISFLYRRSIHDEVGYYDESLLTVEDWDFYLRVAAKHPVAFLGGEALAFWTHRPAAEGADSNSMFELAGQHSRDDLAVRDLALRAWVAENGPGLPLYIALVERRLRRTSTAASS</sequence>
<evidence type="ECO:0000259" key="1">
    <source>
        <dbReference type="Pfam" id="PF00535"/>
    </source>
</evidence>
<dbReference type="InterPro" id="IPR001173">
    <property type="entry name" value="Glyco_trans_2-like"/>
</dbReference>
<reference evidence="3" key="1">
    <citation type="journal article" date="2019" name="Int. J. Syst. Evol. Microbiol.">
        <title>The Global Catalogue of Microorganisms (GCM) 10K type strain sequencing project: providing services to taxonomists for standard genome sequencing and annotation.</title>
        <authorList>
            <consortium name="The Broad Institute Genomics Platform"/>
            <consortium name="The Broad Institute Genome Sequencing Center for Infectious Disease"/>
            <person name="Wu L."/>
            <person name="Ma J."/>
        </authorList>
    </citation>
    <scope>NUCLEOTIDE SEQUENCE [LARGE SCALE GENOMIC DNA]</scope>
    <source>
        <strain evidence="3">NBRC 108725</strain>
    </source>
</reference>
<dbReference type="PANTHER" id="PTHR43685">
    <property type="entry name" value="GLYCOSYLTRANSFERASE"/>
    <property type="match status" value="1"/>
</dbReference>
<proteinExistence type="predicted"/>
<dbReference type="EMBL" id="AP027731">
    <property type="protein sequence ID" value="BDZ45888.1"/>
    <property type="molecule type" value="Genomic_DNA"/>
</dbReference>
<dbReference type="Gene3D" id="3.90.550.10">
    <property type="entry name" value="Spore Coat Polysaccharide Biosynthesis Protein SpsA, Chain A"/>
    <property type="match status" value="1"/>
</dbReference>